<reference evidence="2 3" key="1">
    <citation type="journal article" date="2019" name="Int. J. Syst. Evol. Microbiol.">
        <title>The Global Catalogue of Microorganisms (GCM) 10K type strain sequencing project: providing services to taxonomists for standard genome sequencing and annotation.</title>
        <authorList>
            <consortium name="The Broad Institute Genomics Platform"/>
            <consortium name="The Broad Institute Genome Sequencing Center for Infectious Disease"/>
            <person name="Wu L."/>
            <person name="Ma J."/>
        </authorList>
    </citation>
    <scope>NUCLEOTIDE SEQUENCE [LARGE SCALE GENOMIC DNA]</scope>
    <source>
        <strain evidence="2 3">JCM 3053</strain>
    </source>
</reference>
<sequence length="279" mass="29560">MESGPLAGASMSPRRRHPMTHPAATRALLASALSVTALLATAGCSVDDEPRPRWFSASASASGASPAVEQPSGSGAALTEAQAHAALVTEADLGEPWVPSRGARTWRDGLLKASTEDQDCQRLLDVLYTEEPFGTPEGPQAASALDDDDTDAQLRYRVAAYPPADVDRTLDWMKSLPGRCGGFTAATTRGGIQDVEVRDLPLPPVGDARQALRVMLAGETEEGELTYLTMDIAAVRVGQETITLTHAGLAEVYAEVTQQTAQLGAQRLTEIRKQGRAQI</sequence>
<dbReference type="EMBL" id="BAAART010000006">
    <property type="protein sequence ID" value="GAA2769254.1"/>
    <property type="molecule type" value="Genomic_DNA"/>
</dbReference>
<evidence type="ECO:0000313" key="2">
    <source>
        <dbReference type="EMBL" id="GAA2769254.1"/>
    </source>
</evidence>
<accession>A0ABN3V1P4</accession>
<evidence type="ECO:0008006" key="4">
    <source>
        <dbReference type="Google" id="ProtNLM"/>
    </source>
</evidence>
<gene>
    <name evidence="2" type="ORF">GCM10010104_03640</name>
</gene>
<comment type="caution">
    <text evidence="2">The sequence shown here is derived from an EMBL/GenBank/DDBJ whole genome shotgun (WGS) entry which is preliminary data.</text>
</comment>
<dbReference type="Proteomes" id="UP001501474">
    <property type="component" value="Unassembled WGS sequence"/>
</dbReference>
<feature type="region of interest" description="Disordered" evidence="1">
    <location>
        <begin position="1"/>
        <end position="20"/>
    </location>
</feature>
<protein>
    <recommendedName>
        <fullName evidence="4">PknH-like extracellular domain-containing protein</fullName>
    </recommendedName>
</protein>
<keyword evidence="3" id="KW-1185">Reference proteome</keyword>
<organism evidence="2 3">
    <name type="scientific">Streptomyces indiaensis</name>
    <dbReference type="NCBI Taxonomy" id="284033"/>
    <lineage>
        <taxon>Bacteria</taxon>
        <taxon>Bacillati</taxon>
        <taxon>Actinomycetota</taxon>
        <taxon>Actinomycetes</taxon>
        <taxon>Kitasatosporales</taxon>
        <taxon>Streptomycetaceae</taxon>
        <taxon>Streptomyces</taxon>
    </lineage>
</organism>
<name>A0ABN3V1P4_9ACTN</name>
<evidence type="ECO:0000256" key="1">
    <source>
        <dbReference type="SAM" id="MobiDB-lite"/>
    </source>
</evidence>
<proteinExistence type="predicted"/>
<evidence type="ECO:0000313" key="3">
    <source>
        <dbReference type="Proteomes" id="UP001501474"/>
    </source>
</evidence>